<proteinExistence type="predicted"/>
<reference evidence="1" key="2">
    <citation type="journal article" date="2015" name="Fish Shellfish Immunol.">
        <title>Early steps in the European eel (Anguilla anguilla)-Vibrio vulnificus interaction in the gills: Role of the RtxA13 toxin.</title>
        <authorList>
            <person name="Callol A."/>
            <person name="Pajuelo D."/>
            <person name="Ebbesson L."/>
            <person name="Teles M."/>
            <person name="MacKenzie S."/>
            <person name="Amaro C."/>
        </authorList>
    </citation>
    <scope>NUCLEOTIDE SEQUENCE</scope>
</reference>
<sequence length="54" mass="6055">MATVYPFQMDTSKWIMCHVTKHTSESSSTNMTVTSVYSNGPHSTQTSILWGEVE</sequence>
<name>A0A0E9PSW5_ANGAN</name>
<reference evidence="1" key="1">
    <citation type="submission" date="2014-11" db="EMBL/GenBank/DDBJ databases">
        <authorList>
            <person name="Amaro Gonzalez C."/>
        </authorList>
    </citation>
    <scope>NUCLEOTIDE SEQUENCE</scope>
</reference>
<evidence type="ECO:0000313" key="1">
    <source>
        <dbReference type="EMBL" id="JAH07721.1"/>
    </source>
</evidence>
<accession>A0A0E9PSW5</accession>
<organism evidence="1">
    <name type="scientific">Anguilla anguilla</name>
    <name type="common">European freshwater eel</name>
    <name type="synonym">Muraena anguilla</name>
    <dbReference type="NCBI Taxonomy" id="7936"/>
    <lineage>
        <taxon>Eukaryota</taxon>
        <taxon>Metazoa</taxon>
        <taxon>Chordata</taxon>
        <taxon>Craniata</taxon>
        <taxon>Vertebrata</taxon>
        <taxon>Euteleostomi</taxon>
        <taxon>Actinopterygii</taxon>
        <taxon>Neopterygii</taxon>
        <taxon>Teleostei</taxon>
        <taxon>Anguilliformes</taxon>
        <taxon>Anguillidae</taxon>
        <taxon>Anguilla</taxon>
    </lineage>
</organism>
<dbReference type="AlphaFoldDB" id="A0A0E9PSW5"/>
<dbReference type="EMBL" id="GBXM01100856">
    <property type="protein sequence ID" value="JAH07721.1"/>
    <property type="molecule type" value="Transcribed_RNA"/>
</dbReference>
<protein>
    <submittedName>
        <fullName evidence="1">Uncharacterized protein</fullName>
    </submittedName>
</protein>